<evidence type="ECO:0000313" key="2">
    <source>
        <dbReference type="EMBL" id="GAF98121.1"/>
    </source>
</evidence>
<accession>X0UFP0</accession>
<organism evidence="2">
    <name type="scientific">marine sediment metagenome</name>
    <dbReference type="NCBI Taxonomy" id="412755"/>
    <lineage>
        <taxon>unclassified sequences</taxon>
        <taxon>metagenomes</taxon>
        <taxon>ecological metagenomes</taxon>
    </lineage>
</organism>
<dbReference type="AlphaFoldDB" id="X0UFP0"/>
<sequence length="78" mass="9382">MTKYCMTKKEDARLRTVLTLCFVTTLFLISWMCFTIVKEHFYFEGQKDYANGVIKIELVNHPNKTTSWEWKKEEPKEL</sequence>
<name>X0UFP0_9ZZZZ</name>
<evidence type="ECO:0000256" key="1">
    <source>
        <dbReference type="SAM" id="Phobius"/>
    </source>
</evidence>
<reference evidence="2" key="1">
    <citation type="journal article" date="2014" name="Front. Microbiol.">
        <title>High frequency of phylogenetically diverse reductive dehalogenase-homologous genes in deep subseafloor sedimentary metagenomes.</title>
        <authorList>
            <person name="Kawai M."/>
            <person name="Futagami T."/>
            <person name="Toyoda A."/>
            <person name="Takaki Y."/>
            <person name="Nishi S."/>
            <person name="Hori S."/>
            <person name="Arai W."/>
            <person name="Tsubouchi T."/>
            <person name="Morono Y."/>
            <person name="Uchiyama I."/>
            <person name="Ito T."/>
            <person name="Fujiyama A."/>
            <person name="Inagaki F."/>
            <person name="Takami H."/>
        </authorList>
    </citation>
    <scope>NUCLEOTIDE SEQUENCE</scope>
    <source>
        <strain evidence="2">Expedition CK06-06</strain>
    </source>
</reference>
<feature type="transmembrane region" description="Helical" evidence="1">
    <location>
        <begin position="12"/>
        <end position="37"/>
    </location>
</feature>
<comment type="caution">
    <text evidence="2">The sequence shown here is derived from an EMBL/GenBank/DDBJ whole genome shotgun (WGS) entry which is preliminary data.</text>
</comment>
<keyword evidence="1" id="KW-1133">Transmembrane helix</keyword>
<protein>
    <submittedName>
        <fullName evidence="2">Uncharacterized protein</fullName>
    </submittedName>
</protein>
<keyword evidence="1" id="KW-0812">Transmembrane</keyword>
<proteinExistence type="predicted"/>
<keyword evidence="1" id="KW-0472">Membrane</keyword>
<gene>
    <name evidence="2" type="ORF">S01H1_28581</name>
</gene>
<dbReference type="EMBL" id="BARS01017475">
    <property type="protein sequence ID" value="GAF98121.1"/>
    <property type="molecule type" value="Genomic_DNA"/>
</dbReference>